<evidence type="ECO:0000313" key="1">
    <source>
        <dbReference type="EMBL" id="MTH33030.1"/>
    </source>
</evidence>
<accession>A0A844H0R5</accession>
<dbReference type="AlphaFoldDB" id="A0A844H0R5"/>
<proteinExistence type="predicted"/>
<gene>
    <name evidence="1" type="ORF">GL279_00260</name>
</gene>
<sequence length="149" mass="16277">MTHPEIPTDELERLAEQITPGPWSRNAENAFCNQIDGERDAICTDQFCYSPKDQQDANARAIALVPDLLRKSIEDDATIKAMRALLLAGCDLLAIESECLREGISIGGVMSPGPEDAHTVEAIREIEGWIASVKATLYPPTNEGDSHDD</sequence>
<organism evidence="1 2">
    <name type="scientific">Paracoccus limosus</name>
    <dbReference type="NCBI Taxonomy" id="913252"/>
    <lineage>
        <taxon>Bacteria</taxon>
        <taxon>Pseudomonadati</taxon>
        <taxon>Pseudomonadota</taxon>
        <taxon>Alphaproteobacteria</taxon>
        <taxon>Rhodobacterales</taxon>
        <taxon>Paracoccaceae</taxon>
        <taxon>Paracoccus</taxon>
    </lineage>
</organism>
<dbReference type="OrthoDB" id="7779196at2"/>
<reference evidence="1 2" key="1">
    <citation type="submission" date="2019-11" db="EMBL/GenBank/DDBJ databases">
        <authorList>
            <person name="Dong K."/>
        </authorList>
    </citation>
    <scope>NUCLEOTIDE SEQUENCE [LARGE SCALE GENOMIC DNA]</scope>
    <source>
        <strain evidence="1 2">JCM 17370</strain>
    </source>
</reference>
<dbReference type="RefSeq" id="WP_155062599.1">
    <property type="nucleotide sequence ID" value="NZ_WMIF01000001.1"/>
</dbReference>
<name>A0A844H0R5_9RHOB</name>
<comment type="caution">
    <text evidence="1">The sequence shown here is derived from an EMBL/GenBank/DDBJ whole genome shotgun (WGS) entry which is preliminary data.</text>
</comment>
<dbReference type="Proteomes" id="UP000442533">
    <property type="component" value="Unassembled WGS sequence"/>
</dbReference>
<keyword evidence="2" id="KW-1185">Reference proteome</keyword>
<protein>
    <submittedName>
        <fullName evidence="1">Uncharacterized protein</fullName>
    </submittedName>
</protein>
<dbReference type="EMBL" id="WMIF01000001">
    <property type="protein sequence ID" value="MTH33030.1"/>
    <property type="molecule type" value="Genomic_DNA"/>
</dbReference>
<evidence type="ECO:0000313" key="2">
    <source>
        <dbReference type="Proteomes" id="UP000442533"/>
    </source>
</evidence>